<dbReference type="EMBL" id="BGZK01002167">
    <property type="protein sequence ID" value="GBP91401.1"/>
    <property type="molecule type" value="Genomic_DNA"/>
</dbReference>
<accession>A0A4C1ZR72</accession>
<dbReference type="AlphaFoldDB" id="A0A4C1ZR72"/>
<evidence type="ECO:0000313" key="3">
    <source>
        <dbReference type="Proteomes" id="UP000299102"/>
    </source>
</evidence>
<comment type="caution">
    <text evidence="2">The sequence shown here is derived from an EMBL/GenBank/DDBJ whole genome shotgun (WGS) entry which is preliminary data.</text>
</comment>
<sequence>MKDREIPSAFTQTEVRAKTVRTELVTGRHSTARRAAGPTPGFTFDGPKATTTGGAPRRLRTGERVRNSENFHETSRRIRLGNVAPPDRRAATVIHPMTLAPNEPASAPYTAYKLGRPAWGDTVPTAHELSRLSLIIPLPVVSIRRRRLGAPVAARGSPAPRRKLDIGHAPDYVKALRKERSAKHFRVVSVGTIPDFDPKHDPDSNSGPTIYFDAVLVLNFGSRPGSPFCSSSHFQFRHHYRSRF</sequence>
<keyword evidence="3" id="KW-1185">Reference proteome</keyword>
<dbReference type="Proteomes" id="UP000299102">
    <property type="component" value="Unassembled WGS sequence"/>
</dbReference>
<proteinExistence type="predicted"/>
<evidence type="ECO:0000256" key="1">
    <source>
        <dbReference type="SAM" id="MobiDB-lite"/>
    </source>
</evidence>
<name>A0A4C1ZR72_EUMVA</name>
<reference evidence="2 3" key="1">
    <citation type="journal article" date="2019" name="Commun. Biol.">
        <title>The bagworm genome reveals a unique fibroin gene that provides high tensile strength.</title>
        <authorList>
            <person name="Kono N."/>
            <person name="Nakamura H."/>
            <person name="Ohtoshi R."/>
            <person name="Tomita M."/>
            <person name="Numata K."/>
            <person name="Arakawa K."/>
        </authorList>
    </citation>
    <scope>NUCLEOTIDE SEQUENCE [LARGE SCALE GENOMIC DNA]</scope>
</reference>
<organism evidence="2 3">
    <name type="scientific">Eumeta variegata</name>
    <name type="common">Bagworm moth</name>
    <name type="synonym">Eumeta japonica</name>
    <dbReference type="NCBI Taxonomy" id="151549"/>
    <lineage>
        <taxon>Eukaryota</taxon>
        <taxon>Metazoa</taxon>
        <taxon>Ecdysozoa</taxon>
        <taxon>Arthropoda</taxon>
        <taxon>Hexapoda</taxon>
        <taxon>Insecta</taxon>
        <taxon>Pterygota</taxon>
        <taxon>Neoptera</taxon>
        <taxon>Endopterygota</taxon>
        <taxon>Lepidoptera</taxon>
        <taxon>Glossata</taxon>
        <taxon>Ditrysia</taxon>
        <taxon>Tineoidea</taxon>
        <taxon>Psychidae</taxon>
        <taxon>Oiketicinae</taxon>
        <taxon>Eumeta</taxon>
    </lineage>
</organism>
<gene>
    <name evidence="2" type="ORF">EVAR_67290_1</name>
</gene>
<feature type="region of interest" description="Disordered" evidence="1">
    <location>
        <begin position="27"/>
        <end position="56"/>
    </location>
</feature>
<evidence type="ECO:0000313" key="2">
    <source>
        <dbReference type="EMBL" id="GBP91401.1"/>
    </source>
</evidence>
<protein>
    <submittedName>
        <fullName evidence="2">Uncharacterized protein</fullName>
    </submittedName>
</protein>